<protein>
    <recommendedName>
        <fullName evidence="4">Developmental regulatory protein wetA</fullName>
    </recommendedName>
</protein>
<evidence type="ECO:0000256" key="1">
    <source>
        <dbReference type="SAM" id="MobiDB-lite"/>
    </source>
</evidence>
<dbReference type="EMBL" id="JAJHUN010000007">
    <property type="protein sequence ID" value="KAJ4155665.1"/>
    <property type="molecule type" value="Genomic_DNA"/>
</dbReference>
<name>A0A9W8QFY4_AKAMU</name>
<comment type="caution">
    <text evidence="2">The sequence shown here is derived from an EMBL/GenBank/DDBJ whole genome shotgun (WGS) entry which is preliminary data.</text>
</comment>
<dbReference type="AlphaFoldDB" id="A0A9W8QFY4"/>
<dbReference type="GeneID" id="80888060"/>
<evidence type="ECO:0008006" key="4">
    <source>
        <dbReference type="Google" id="ProtNLM"/>
    </source>
</evidence>
<organism evidence="2 3">
    <name type="scientific">Akanthomyces muscarius</name>
    <name type="common">Entomopathogenic fungus</name>
    <name type="synonym">Lecanicillium muscarium</name>
    <dbReference type="NCBI Taxonomy" id="2231603"/>
    <lineage>
        <taxon>Eukaryota</taxon>
        <taxon>Fungi</taxon>
        <taxon>Dikarya</taxon>
        <taxon>Ascomycota</taxon>
        <taxon>Pezizomycotina</taxon>
        <taxon>Sordariomycetes</taxon>
        <taxon>Hypocreomycetidae</taxon>
        <taxon>Hypocreales</taxon>
        <taxon>Cordycipitaceae</taxon>
        <taxon>Akanthomyces</taxon>
    </lineage>
</organism>
<feature type="region of interest" description="Disordered" evidence="1">
    <location>
        <begin position="576"/>
        <end position="602"/>
    </location>
</feature>
<feature type="compositionally biased region" description="Low complexity" evidence="1">
    <location>
        <begin position="494"/>
        <end position="516"/>
    </location>
</feature>
<reference evidence="2" key="1">
    <citation type="journal article" date="2023" name="Access Microbiol">
        <title>De-novo genome assembly for Akanthomyces muscarius, a biocontrol agent of insect agricultural pests.</title>
        <authorList>
            <person name="Erdos Z."/>
            <person name="Studholme D.J."/>
            <person name="Raymond B."/>
            <person name="Sharma M."/>
        </authorList>
    </citation>
    <scope>NUCLEOTIDE SEQUENCE</scope>
    <source>
        <strain evidence="2">Ve6</strain>
    </source>
</reference>
<dbReference type="KEGG" id="amus:LMH87_000901"/>
<dbReference type="RefSeq" id="XP_056055789.1">
    <property type="nucleotide sequence ID" value="XM_056198886.1"/>
</dbReference>
<feature type="region of interest" description="Disordered" evidence="1">
    <location>
        <begin position="331"/>
        <end position="373"/>
    </location>
</feature>
<gene>
    <name evidence="2" type="ORF">LMH87_000901</name>
</gene>
<feature type="compositionally biased region" description="Polar residues" evidence="1">
    <location>
        <begin position="473"/>
        <end position="493"/>
    </location>
</feature>
<evidence type="ECO:0000313" key="2">
    <source>
        <dbReference type="EMBL" id="KAJ4155665.1"/>
    </source>
</evidence>
<accession>A0A9W8QFY4</accession>
<keyword evidence="3" id="KW-1185">Reference proteome</keyword>
<feature type="region of interest" description="Disordered" evidence="1">
    <location>
        <begin position="439"/>
        <end position="547"/>
    </location>
</feature>
<sequence>MALWTSSYPVDAGDRDPSFAWHDTDLPSAGLDDSQHDLFAQFLDFEAGHGSTSAAMGAGGSVAAVASEPFYMDHHQAQLPHHHPHHAHHESSTTSSGVSNADDFDFLSTSSNVDAAAGYDVDPSTLAMFAQDPAAMYAATGNGATVSDTELERLEGISLHSPKKGTAAPATDRASSPTPEGNNNNTPAAAAAVGSNATTNNNAGGTVNGRRSRKIVEALSSTIRKATTMRKTRKVSQALQRAVSPSLENPPMALKPANNTQTLRGRRAHTQHALQQQQQQQQQFSESPPLLQVDTAVANGGSGFVAGQFDDPFGGEISPTHAPQMRYYSQGGLGTPMDSPTRSAAMLQQQQQGGQHWQQQQQQHSAQWSATSSQQELWWGGAGGGVDAKNIDANMAMHSQHGELPYDVHSDGSMPAQNGLMIHMPQPRQAGINELALNAHTYLPPPPPVPADTAARSARPPRAPSSGARHNRTMSSSPMRKQRAPSASPSPGTRQSRNSSGASAASSSQRSASGRGSVPGTPSGVKKRRSRDAGSGSFSADEGSSGGGGGGLGGITLGGGIGFVNFTPNDGSVLMTGVAPSGSSKTKARREKEAQERRRRLSEAAMKAVAAAGGDIEKFREQQGFEI</sequence>
<dbReference type="Proteomes" id="UP001144673">
    <property type="component" value="Chromosome 6"/>
</dbReference>
<feature type="compositionally biased region" description="Low complexity" evidence="1">
    <location>
        <begin position="454"/>
        <end position="466"/>
    </location>
</feature>
<proteinExistence type="predicted"/>
<feature type="compositionally biased region" description="Low complexity" evidence="1">
    <location>
        <begin position="533"/>
        <end position="543"/>
    </location>
</feature>
<feature type="region of interest" description="Disordered" evidence="1">
    <location>
        <begin position="158"/>
        <end position="287"/>
    </location>
</feature>
<evidence type="ECO:0000313" key="3">
    <source>
        <dbReference type="Proteomes" id="UP001144673"/>
    </source>
</evidence>
<feature type="region of interest" description="Disordered" evidence="1">
    <location>
        <begin position="78"/>
        <end position="98"/>
    </location>
</feature>
<feature type="compositionally biased region" description="Low complexity" evidence="1">
    <location>
        <begin position="175"/>
        <end position="209"/>
    </location>
</feature>
<feature type="compositionally biased region" description="Low complexity" evidence="1">
    <location>
        <begin position="348"/>
        <end position="373"/>
    </location>
</feature>